<dbReference type="PANTHER" id="PTHR22916">
    <property type="entry name" value="GLYCOSYLTRANSFERASE"/>
    <property type="match status" value="1"/>
</dbReference>
<evidence type="ECO:0000259" key="1">
    <source>
        <dbReference type="Pfam" id="PF00535"/>
    </source>
</evidence>
<keyword evidence="3" id="KW-1185">Reference proteome</keyword>
<dbReference type="Proteomes" id="UP000516439">
    <property type="component" value="Chromosome"/>
</dbReference>
<name>A0ABX6TIF0_9SPHI</name>
<dbReference type="PANTHER" id="PTHR22916:SF3">
    <property type="entry name" value="UDP-GLCNAC:BETAGAL BETA-1,3-N-ACETYLGLUCOSAMINYLTRANSFERASE-LIKE PROTEIN 1"/>
    <property type="match status" value="1"/>
</dbReference>
<organism evidence="2 3">
    <name type="scientific">Pedobacter riviphilus</name>
    <dbReference type="NCBI Taxonomy" id="2766984"/>
    <lineage>
        <taxon>Bacteria</taxon>
        <taxon>Pseudomonadati</taxon>
        <taxon>Bacteroidota</taxon>
        <taxon>Sphingobacteriia</taxon>
        <taxon>Sphingobacteriales</taxon>
        <taxon>Sphingobacteriaceae</taxon>
        <taxon>Pedobacter</taxon>
    </lineage>
</organism>
<dbReference type="EMBL" id="CP061171">
    <property type="protein sequence ID" value="QNR85294.1"/>
    <property type="molecule type" value="Genomic_DNA"/>
</dbReference>
<dbReference type="SUPFAM" id="SSF53448">
    <property type="entry name" value="Nucleotide-diphospho-sugar transferases"/>
    <property type="match status" value="1"/>
</dbReference>
<proteinExistence type="predicted"/>
<protein>
    <submittedName>
        <fullName evidence="2">Glycosyltransferase</fullName>
    </submittedName>
</protein>
<accession>A0ABX6TIF0</accession>
<evidence type="ECO:0000313" key="2">
    <source>
        <dbReference type="EMBL" id="QNR85294.1"/>
    </source>
</evidence>
<gene>
    <name evidence="2" type="ORF">H9N25_02045</name>
</gene>
<evidence type="ECO:0000313" key="3">
    <source>
        <dbReference type="Proteomes" id="UP000516439"/>
    </source>
</evidence>
<dbReference type="InterPro" id="IPR029044">
    <property type="entry name" value="Nucleotide-diphossugar_trans"/>
</dbReference>
<dbReference type="Pfam" id="PF00535">
    <property type="entry name" value="Glycos_transf_2"/>
    <property type="match status" value="1"/>
</dbReference>
<feature type="domain" description="Glycosyltransferase 2-like" evidence="1">
    <location>
        <begin position="8"/>
        <end position="115"/>
    </location>
</feature>
<dbReference type="InterPro" id="IPR001173">
    <property type="entry name" value="Glyco_trans_2-like"/>
</dbReference>
<dbReference type="Gene3D" id="3.90.550.10">
    <property type="entry name" value="Spore Coat Polysaccharide Biosynthesis Protein SpsA, Chain A"/>
    <property type="match status" value="1"/>
</dbReference>
<dbReference type="RefSeq" id="WP_190327781.1">
    <property type="nucleotide sequence ID" value="NZ_CP061171.1"/>
</dbReference>
<reference evidence="2 3" key="1">
    <citation type="submission" date="2020-09" db="EMBL/GenBank/DDBJ databases">
        <title>Pedobacter sp. SW-16 isolated from soil near Yeocheon.</title>
        <authorList>
            <person name="Im H.S."/>
            <person name="Joung Y."/>
            <person name="Lee S.-S."/>
        </authorList>
    </citation>
    <scope>NUCLEOTIDE SEQUENCE [LARGE SCALE GENOMIC DNA]</scope>
    <source>
        <strain evidence="2 3">SW-16</strain>
    </source>
</reference>
<sequence length="324" mass="37576">MQIIPQISIVLPVYNGIVYLEETISSILNQTISNYEVLICDDASTDESFLYLKQLTITDNRVKIFKNDQNLGLFKTLNKLIRISNGPLIHLWAQDDVMMPDCLEKCISFHQLYPDLTMSYHNVEYINEKGIIKPFEKIDGTPALIDTKLYAKISSKWGCIPGNISNVTINRNHAYAVGLFNEQLVLSADFDLWTKLAARGSIGRITEKLTYLRLHSGQLSRSFKSIALRIEEDIPIQKAIVSLLRSDENEFKKAKLFWRWKTQPTYFNDLLYLLFVKEFSESWKLVHLLKTETSIFGLLLRWMIVRALRAIKLDNKFYINVLDR</sequence>